<dbReference type="GO" id="GO:0008234">
    <property type="term" value="F:cysteine-type peptidase activity"/>
    <property type="evidence" value="ECO:0007669"/>
    <property type="project" value="InterPro"/>
</dbReference>
<feature type="region of interest" description="Disordered" evidence="4">
    <location>
        <begin position="23"/>
        <end position="117"/>
    </location>
</feature>
<feature type="compositionally biased region" description="Basic and acidic residues" evidence="4">
    <location>
        <begin position="33"/>
        <end position="44"/>
    </location>
</feature>
<accession>A0A6A4DPE0</accession>
<reference evidence="6 7" key="1">
    <citation type="submission" date="2018-08" db="EMBL/GenBank/DDBJ databases">
        <title>Genomic investigation of the strawberry pathogen Phytophthora fragariae indicates pathogenicity is determined by transcriptional variation in three key races.</title>
        <authorList>
            <person name="Adams T.M."/>
            <person name="Armitage A.D."/>
            <person name="Sobczyk M.K."/>
            <person name="Bates H.J."/>
            <person name="Dunwell J.M."/>
            <person name="Nellist C.F."/>
            <person name="Harrison R.J."/>
        </authorList>
    </citation>
    <scope>NUCLEOTIDE SEQUENCE [LARGE SCALE GENOMIC DNA]</scope>
    <source>
        <strain evidence="6 7">SCRP333</strain>
    </source>
</reference>
<keyword evidence="3" id="KW-0378">Hydrolase</keyword>
<dbReference type="Pfam" id="PF21056">
    <property type="entry name" value="ZSWIM1-3_RNaseH-like"/>
    <property type="match status" value="1"/>
</dbReference>
<name>A0A6A4DPE0_9STRA</name>
<keyword evidence="2" id="KW-0645">Protease</keyword>
<evidence type="ECO:0000256" key="3">
    <source>
        <dbReference type="ARBA" id="ARBA00022801"/>
    </source>
</evidence>
<protein>
    <recommendedName>
        <fullName evidence="5">Ubiquitin-like protease family profile domain-containing protein</fullName>
    </recommendedName>
</protein>
<keyword evidence="7" id="KW-1185">Reference proteome</keyword>
<proteinExistence type="inferred from homology"/>
<dbReference type="InterPro" id="IPR038765">
    <property type="entry name" value="Papain-like_cys_pep_sf"/>
</dbReference>
<evidence type="ECO:0000256" key="1">
    <source>
        <dbReference type="ARBA" id="ARBA00005234"/>
    </source>
</evidence>
<dbReference type="InterPro" id="IPR052579">
    <property type="entry name" value="Zinc_finger_SWIM"/>
</dbReference>
<dbReference type="Pfam" id="PF02902">
    <property type="entry name" value="Peptidase_C48"/>
    <property type="match status" value="1"/>
</dbReference>
<dbReference type="PANTHER" id="PTHR31569">
    <property type="entry name" value="SWIM-TYPE DOMAIN-CONTAINING PROTEIN"/>
    <property type="match status" value="1"/>
</dbReference>
<organism evidence="6 7">
    <name type="scientific">Phytophthora rubi</name>
    <dbReference type="NCBI Taxonomy" id="129364"/>
    <lineage>
        <taxon>Eukaryota</taxon>
        <taxon>Sar</taxon>
        <taxon>Stramenopiles</taxon>
        <taxon>Oomycota</taxon>
        <taxon>Peronosporomycetes</taxon>
        <taxon>Peronosporales</taxon>
        <taxon>Peronosporaceae</taxon>
        <taxon>Phytophthora</taxon>
    </lineage>
</organism>
<comment type="caution">
    <text evidence="6">The sequence shown here is derived from an EMBL/GenBank/DDBJ whole genome shotgun (WGS) entry which is preliminary data.</text>
</comment>
<dbReference type="Proteomes" id="UP000434957">
    <property type="component" value="Unassembled WGS sequence"/>
</dbReference>
<evidence type="ECO:0000256" key="4">
    <source>
        <dbReference type="SAM" id="MobiDB-lite"/>
    </source>
</evidence>
<evidence type="ECO:0000259" key="5">
    <source>
        <dbReference type="PROSITE" id="PS50600"/>
    </source>
</evidence>
<evidence type="ECO:0000313" key="7">
    <source>
        <dbReference type="Proteomes" id="UP000434957"/>
    </source>
</evidence>
<feature type="domain" description="Ubiquitin-like protease family profile" evidence="5">
    <location>
        <begin position="818"/>
        <end position="968"/>
    </location>
</feature>
<comment type="similarity">
    <text evidence="1">Belongs to the peptidase C48 family.</text>
</comment>
<dbReference type="EMBL" id="QXFT01001769">
    <property type="protein sequence ID" value="KAE9310762.1"/>
    <property type="molecule type" value="Genomic_DNA"/>
</dbReference>
<sequence>MRTKFTAVSAACEQCGTLSMREGHLNHGSVSEDSYHPQADERERRAKLHLQTNSAGTEEEEVEEDAEDENAEVAEDAAEGEDDAEEDDAEEEEEDAGDVEEGGGNCGSGSEKRKRVHSDEDIDLHYVPALKKHHRSWKAFDAYLKKYSDRTSTKMVVNETLNVSLRNRRIKAQNQYKGRPPAEIPQVPESVDPFQRVYICTHGWKVRSRSVEKRPTQRTFYTGCEARFLAQVYERLNGTWGIKIKRDFYGHNHHVSDEIFQSHPGIRQVPMGSPVMRDVELMVDCGGKASRIYDYIRSNTAHRVTMTDVSNMISRIKKGGSELSDEDQVAELLFNFNMSAEGNVSTVNENARGQTAVVSISSELMRKHYSRFPELLLVDCTHKTNRNRYQLCTLMVMDQFGNGQPVQHSVIERNADWHMVKVLEHFQAVNEWERTQVVMVDKDLNEVEVLKRMLPHCRILLCHFHVIKWLKKAVRDDKKYGTYPSEVLKQIDFCVHNMVYSKTESELNDNAQELKTLTLRNEREELWSYFDKNWMACQEMWVDAFRLQLPHFRNNTNNRLESFFGKLKVDLDRSFSMVQCLSAILNFQRRKEDANNMKTLIPGSTRNANYGEEMNQLLGRQTEWVADVFFEEYQFATNPDTMQHYTFIETDTMVNVVRGDRRHHVDRASSLCDCEFSATLKLPCRHVILYRKHAGMLLAIPYASIQSRVRWLRAGSPDAVLPTVDMPLRVFTRRDEVARKKQMTEKDKFKRAQNVLGRISSELTELQFYSWLMTSVDPLLEERCRAGGDTVCGETEAYAVAKELMKTWPHTQLPGFDFPIEWSNIYCAREETWYNDLVIEAFTTTLSAKYGKNKTIFLAQVQLPDTNEGNRVPEATRAALEMSTEDYIFLPINLNSSHWACIVVDNVKGALMCYDSVDKRTHLKLLQTIANEIISTTLTGFAQTTMHSPTQKDSDSCGLFVCLFFWKRLWKEAGSDYTHMGLRLRRWEVLHAIIEFSKGQGA</sequence>
<evidence type="ECO:0000256" key="2">
    <source>
        <dbReference type="ARBA" id="ARBA00022670"/>
    </source>
</evidence>
<dbReference type="GO" id="GO:0006508">
    <property type="term" value="P:proteolysis"/>
    <property type="evidence" value="ECO:0007669"/>
    <property type="project" value="UniProtKB-KW"/>
</dbReference>
<dbReference type="SUPFAM" id="SSF54001">
    <property type="entry name" value="Cysteine proteinases"/>
    <property type="match status" value="1"/>
</dbReference>
<dbReference type="InterPro" id="IPR003653">
    <property type="entry name" value="Peptidase_C48_C"/>
</dbReference>
<feature type="compositionally biased region" description="Acidic residues" evidence="4">
    <location>
        <begin position="57"/>
        <end position="101"/>
    </location>
</feature>
<gene>
    <name evidence="6" type="ORF">PR003_g20188</name>
</gene>
<dbReference type="Gene3D" id="3.40.395.10">
    <property type="entry name" value="Adenoviral Proteinase, Chain A"/>
    <property type="match status" value="1"/>
</dbReference>
<dbReference type="InterPro" id="IPR048324">
    <property type="entry name" value="ZSWIM1-3_RNaseH-like"/>
</dbReference>
<dbReference type="AlphaFoldDB" id="A0A6A4DPE0"/>
<dbReference type="PANTHER" id="PTHR31569:SF4">
    <property type="entry name" value="SWIM-TYPE DOMAIN-CONTAINING PROTEIN"/>
    <property type="match status" value="1"/>
</dbReference>
<dbReference type="PROSITE" id="PS50600">
    <property type="entry name" value="ULP_PROTEASE"/>
    <property type="match status" value="1"/>
</dbReference>
<evidence type="ECO:0000313" key="6">
    <source>
        <dbReference type="EMBL" id="KAE9310762.1"/>
    </source>
</evidence>